<proteinExistence type="predicted"/>
<reference evidence="1 2" key="1">
    <citation type="journal article" date="2019" name="Environ. Microbiol.">
        <title>Species interactions and distinct microbial communities in high Arctic permafrost affected cryosols are associated with the CH4 and CO2 gas fluxes.</title>
        <authorList>
            <person name="Altshuler I."/>
            <person name="Hamel J."/>
            <person name="Turney S."/>
            <person name="Magnuson E."/>
            <person name="Levesque R."/>
            <person name="Greer C."/>
            <person name="Whyte L.G."/>
        </authorList>
    </citation>
    <scope>NUCLEOTIDE SEQUENCE [LARGE SCALE GENOMIC DNA]</scope>
    <source>
        <strain evidence="1 2">S5.20</strain>
    </source>
</reference>
<organism evidence="1 2">
    <name type="scientific">Mycolicibacterium hodleri</name>
    <dbReference type="NCBI Taxonomy" id="49897"/>
    <lineage>
        <taxon>Bacteria</taxon>
        <taxon>Bacillati</taxon>
        <taxon>Actinomycetota</taxon>
        <taxon>Actinomycetes</taxon>
        <taxon>Mycobacteriales</taxon>
        <taxon>Mycobacteriaceae</taxon>
        <taxon>Mycolicibacterium</taxon>
    </lineage>
</organism>
<evidence type="ECO:0000313" key="2">
    <source>
        <dbReference type="Proteomes" id="UP000320095"/>
    </source>
</evidence>
<gene>
    <name evidence="1" type="ORF">EAH80_29605</name>
</gene>
<accession>A0A502DL31</accession>
<evidence type="ECO:0000313" key="1">
    <source>
        <dbReference type="EMBL" id="TPG26135.1"/>
    </source>
</evidence>
<sequence>MSRRLGAAHMALLGLSAIELPVTQRKRRLVLVHGTRSSYTEQIAGVLHGWQAANVTDDDRHRRLDAVADAIAASDDPTLSGWLNEADQWDVTVHRDGQAFLDHLDALSREADCDEQLNATNTRSD</sequence>
<name>A0A502DL31_9MYCO</name>
<dbReference type="AlphaFoldDB" id="A0A502DL31"/>
<dbReference type="Proteomes" id="UP000320095">
    <property type="component" value="Unassembled WGS sequence"/>
</dbReference>
<comment type="caution">
    <text evidence="1">The sequence shown here is derived from an EMBL/GenBank/DDBJ whole genome shotgun (WGS) entry which is preliminary data.</text>
</comment>
<keyword evidence="2" id="KW-1185">Reference proteome</keyword>
<protein>
    <submittedName>
        <fullName evidence="1">Uncharacterized protein</fullName>
    </submittedName>
</protein>
<dbReference type="EMBL" id="RCZG01000024">
    <property type="protein sequence ID" value="TPG26135.1"/>
    <property type="molecule type" value="Genomic_DNA"/>
</dbReference>